<reference evidence="5 6" key="1">
    <citation type="journal article" date="2017" name="Genome Biol.">
        <title>New reference genome sequences of hot pepper reveal the massive evolution of plant disease-resistance genes by retroduplication.</title>
        <authorList>
            <person name="Kim S."/>
            <person name="Park J."/>
            <person name="Yeom S.I."/>
            <person name="Kim Y.M."/>
            <person name="Seo E."/>
            <person name="Kim K.T."/>
            <person name="Kim M.S."/>
            <person name="Lee J.M."/>
            <person name="Cheong K."/>
            <person name="Shin H.S."/>
            <person name="Kim S.B."/>
            <person name="Han K."/>
            <person name="Lee J."/>
            <person name="Park M."/>
            <person name="Lee H.A."/>
            <person name="Lee H.Y."/>
            <person name="Lee Y."/>
            <person name="Oh S."/>
            <person name="Lee J.H."/>
            <person name="Choi E."/>
            <person name="Choi E."/>
            <person name="Lee S.E."/>
            <person name="Jeon J."/>
            <person name="Kim H."/>
            <person name="Choi G."/>
            <person name="Song H."/>
            <person name="Lee J."/>
            <person name="Lee S.C."/>
            <person name="Kwon J.K."/>
            <person name="Lee H.Y."/>
            <person name="Koo N."/>
            <person name="Hong Y."/>
            <person name="Kim R.W."/>
            <person name="Kang W.H."/>
            <person name="Huh J.H."/>
            <person name="Kang B.C."/>
            <person name="Yang T.J."/>
            <person name="Lee Y.H."/>
            <person name="Bennetzen J.L."/>
            <person name="Choi D."/>
        </authorList>
    </citation>
    <scope>NUCLEOTIDE SEQUENCE [LARGE SCALE GENOMIC DNA]</scope>
    <source>
        <strain evidence="6">cv. PBC81</strain>
    </source>
</reference>
<evidence type="ECO:0000313" key="6">
    <source>
        <dbReference type="Proteomes" id="UP000224567"/>
    </source>
</evidence>
<name>A0A2G2XM70_CAPBA</name>
<dbReference type="SUPFAM" id="SSF51445">
    <property type="entry name" value="(Trans)glycosidases"/>
    <property type="match status" value="1"/>
</dbReference>
<keyword evidence="6" id="KW-1185">Reference proteome</keyword>
<feature type="region of interest" description="Disordered" evidence="4">
    <location>
        <begin position="176"/>
        <end position="199"/>
    </location>
</feature>
<dbReference type="EMBL" id="MLFT02000001">
    <property type="protein sequence ID" value="PHT58594.1"/>
    <property type="molecule type" value="Genomic_DNA"/>
</dbReference>
<dbReference type="InterPro" id="IPR017853">
    <property type="entry name" value="GH"/>
</dbReference>
<dbReference type="GO" id="GO:0016161">
    <property type="term" value="F:beta-amylase activity"/>
    <property type="evidence" value="ECO:0007669"/>
    <property type="project" value="InterPro"/>
</dbReference>
<evidence type="ECO:0000256" key="4">
    <source>
        <dbReference type="SAM" id="MobiDB-lite"/>
    </source>
</evidence>
<evidence type="ECO:0000256" key="1">
    <source>
        <dbReference type="ARBA" id="ARBA00005652"/>
    </source>
</evidence>
<dbReference type="AlphaFoldDB" id="A0A2G2XM70"/>
<reference evidence="6" key="2">
    <citation type="journal article" date="2017" name="J. Anim. Genet.">
        <title>Multiple reference genome sequences of hot pepper reveal the massive evolution of plant disease resistance genes by retroduplication.</title>
        <authorList>
            <person name="Kim S."/>
            <person name="Park J."/>
            <person name="Yeom S.-I."/>
            <person name="Kim Y.-M."/>
            <person name="Seo E."/>
            <person name="Kim K.-T."/>
            <person name="Kim M.-S."/>
            <person name="Lee J.M."/>
            <person name="Cheong K."/>
            <person name="Shin H.-S."/>
            <person name="Kim S.-B."/>
            <person name="Han K."/>
            <person name="Lee J."/>
            <person name="Park M."/>
            <person name="Lee H.-A."/>
            <person name="Lee H.-Y."/>
            <person name="Lee Y."/>
            <person name="Oh S."/>
            <person name="Lee J.H."/>
            <person name="Choi E."/>
            <person name="Choi E."/>
            <person name="Lee S.E."/>
            <person name="Jeon J."/>
            <person name="Kim H."/>
            <person name="Choi G."/>
            <person name="Song H."/>
            <person name="Lee J."/>
            <person name="Lee S.-C."/>
            <person name="Kwon J.-K."/>
            <person name="Lee H.-Y."/>
            <person name="Koo N."/>
            <person name="Hong Y."/>
            <person name="Kim R.W."/>
            <person name="Kang W.-H."/>
            <person name="Huh J.H."/>
            <person name="Kang B.-C."/>
            <person name="Yang T.-J."/>
            <person name="Lee Y.-H."/>
            <person name="Bennetzen J.L."/>
            <person name="Choi D."/>
        </authorList>
    </citation>
    <scope>NUCLEOTIDE SEQUENCE [LARGE SCALE GENOMIC DNA]</scope>
    <source>
        <strain evidence="6">cv. PBC81</strain>
    </source>
</reference>
<dbReference type="InterPro" id="IPR001554">
    <property type="entry name" value="Glyco_hydro_14"/>
</dbReference>
<evidence type="ECO:0000256" key="3">
    <source>
        <dbReference type="ARBA" id="ARBA00023326"/>
    </source>
</evidence>
<keyword evidence="2" id="KW-0119">Carbohydrate metabolism</keyword>
<comment type="similarity">
    <text evidence="1">Belongs to the glycosyl hydrolase 14 family.</text>
</comment>
<comment type="caution">
    <text evidence="5">The sequence shown here is derived from an EMBL/GenBank/DDBJ whole genome shotgun (WGS) entry which is preliminary data.</text>
</comment>
<accession>A0A2G2XM70</accession>
<protein>
    <submittedName>
        <fullName evidence="5">Beta-amylase 8</fullName>
    </submittedName>
</protein>
<sequence length="199" mass="22837">MAFHENRGIDIGGMFISLPQWVLEIGKDNQDIFFTDRQGRRNTECAYFDLMRSFRTEFDDLFIDGVISTVEIELGACEELNQPEIDFLDVFNDKDIDIDDEDNIDDDDDDDDKADWVSVLDDEEDDSIDCMDQPPAGFVIQGLLRPAFLKKNTTIPKQIFELKLNDVGMHQMEKVAEPESGFLQDSPSCPEELEKDETH</sequence>
<dbReference type="Gene3D" id="3.20.20.80">
    <property type="entry name" value="Glycosidases"/>
    <property type="match status" value="1"/>
</dbReference>
<dbReference type="PANTHER" id="PTHR31352:SF8">
    <property type="entry name" value="BETA-AMYLASE 8"/>
    <property type="match status" value="1"/>
</dbReference>
<dbReference type="GO" id="GO:0000272">
    <property type="term" value="P:polysaccharide catabolic process"/>
    <property type="evidence" value="ECO:0007669"/>
    <property type="project" value="UniProtKB-KW"/>
</dbReference>
<dbReference type="Proteomes" id="UP000224567">
    <property type="component" value="Unassembled WGS sequence"/>
</dbReference>
<dbReference type="STRING" id="33114.A0A2G2XM70"/>
<dbReference type="PANTHER" id="PTHR31352">
    <property type="entry name" value="BETA-AMYLASE 1, CHLOROPLASTIC"/>
    <property type="match status" value="1"/>
</dbReference>
<keyword evidence="3" id="KW-0624">Polysaccharide degradation</keyword>
<organism evidence="5 6">
    <name type="scientific">Capsicum baccatum</name>
    <name type="common">Peruvian pepper</name>
    <dbReference type="NCBI Taxonomy" id="33114"/>
    <lineage>
        <taxon>Eukaryota</taxon>
        <taxon>Viridiplantae</taxon>
        <taxon>Streptophyta</taxon>
        <taxon>Embryophyta</taxon>
        <taxon>Tracheophyta</taxon>
        <taxon>Spermatophyta</taxon>
        <taxon>Magnoliopsida</taxon>
        <taxon>eudicotyledons</taxon>
        <taxon>Gunneridae</taxon>
        <taxon>Pentapetalae</taxon>
        <taxon>asterids</taxon>
        <taxon>lamiids</taxon>
        <taxon>Solanales</taxon>
        <taxon>Solanaceae</taxon>
        <taxon>Solanoideae</taxon>
        <taxon>Capsiceae</taxon>
        <taxon>Capsicum</taxon>
    </lineage>
</organism>
<proteinExistence type="inferred from homology"/>
<evidence type="ECO:0000256" key="2">
    <source>
        <dbReference type="ARBA" id="ARBA00023277"/>
    </source>
</evidence>
<gene>
    <name evidence="5" type="ORF">CQW23_00957</name>
</gene>
<evidence type="ECO:0000313" key="5">
    <source>
        <dbReference type="EMBL" id="PHT58594.1"/>
    </source>
</evidence>